<protein>
    <recommendedName>
        <fullName evidence="1">DUF6873 domain-containing protein</fullName>
    </recommendedName>
</protein>
<dbReference type="AlphaFoldDB" id="A0A095WZK5"/>
<accession>A0A095WZK5</accession>
<dbReference type="InterPro" id="IPR049238">
    <property type="entry name" value="DUF6873"/>
</dbReference>
<organism evidence="2 3">
    <name type="scientific">Anaerococcus lactolyticus S7-1-13</name>
    <dbReference type="NCBI Taxonomy" id="1284686"/>
    <lineage>
        <taxon>Bacteria</taxon>
        <taxon>Bacillati</taxon>
        <taxon>Bacillota</taxon>
        <taxon>Tissierellia</taxon>
        <taxon>Tissierellales</taxon>
        <taxon>Peptoniphilaceae</taxon>
        <taxon>Anaerococcus</taxon>
    </lineage>
</organism>
<comment type="caution">
    <text evidence="2">The sequence shown here is derived from an EMBL/GenBank/DDBJ whole genome shotgun (WGS) entry which is preliminary data.</text>
</comment>
<dbReference type="RefSeq" id="WP_004826552.1">
    <property type="nucleotide sequence ID" value="NZ_JRMW01000044.1"/>
</dbReference>
<reference evidence="2 3" key="1">
    <citation type="submission" date="2014-07" db="EMBL/GenBank/DDBJ databases">
        <authorList>
            <person name="McCorrison J."/>
            <person name="Sanka R."/>
            <person name="Torralba M."/>
            <person name="Gillis M."/>
            <person name="Haft D.H."/>
            <person name="Methe B."/>
            <person name="Sutton G."/>
            <person name="Nelson K.E."/>
        </authorList>
    </citation>
    <scope>NUCLEOTIDE SEQUENCE [LARGE SCALE GENOMIC DNA]</scope>
    <source>
        <strain evidence="2 3">S7-1-13</strain>
    </source>
</reference>
<gene>
    <name evidence="2" type="ORF">HMPREF1630_09330</name>
</gene>
<dbReference type="EMBL" id="JRMW01000044">
    <property type="protein sequence ID" value="KGF02866.1"/>
    <property type="molecule type" value="Genomic_DNA"/>
</dbReference>
<evidence type="ECO:0000259" key="1">
    <source>
        <dbReference type="Pfam" id="PF21778"/>
    </source>
</evidence>
<dbReference type="OrthoDB" id="1753686at2"/>
<sequence>MLVISYKASEEFKNFLRANDYSFIQTIANPNLDPRICDHPDLSLFKLDNNTIVIDEGVFSYYEEKLPGYKLIRGARVGQNYPKDSLYNVVGFKDFYIHNDFTEKNIENFFRAKKISFLKVNQGYSRCSIIPLKNFLITSDFGIYKVLKDKVAIELVDEDYVYLDGFDKGFLGGTCGLVGNKLIFTGDISEHKAYQKIKDICQRENIEITYPKTALVDLGSVIEI</sequence>
<dbReference type="eggNOG" id="ENOG502ZBQJ">
    <property type="taxonomic scope" value="Bacteria"/>
</dbReference>
<dbReference type="Proteomes" id="UP000029579">
    <property type="component" value="Unassembled WGS sequence"/>
</dbReference>
<dbReference type="Pfam" id="PF21778">
    <property type="entry name" value="DUF6873"/>
    <property type="match status" value="1"/>
</dbReference>
<name>A0A095WZK5_9FIRM</name>
<evidence type="ECO:0000313" key="2">
    <source>
        <dbReference type="EMBL" id="KGF02866.1"/>
    </source>
</evidence>
<proteinExistence type="predicted"/>
<feature type="domain" description="DUF6873" evidence="1">
    <location>
        <begin position="3"/>
        <end position="222"/>
    </location>
</feature>
<evidence type="ECO:0000313" key="3">
    <source>
        <dbReference type="Proteomes" id="UP000029579"/>
    </source>
</evidence>